<feature type="domain" description="TIR" evidence="1">
    <location>
        <begin position="326"/>
        <end position="444"/>
    </location>
</feature>
<evidence type="ECO:0000313" key="2">
    <source>
        <dbReference type="EMBL" id="PZN73928.1"/>
    </source>
</evidence>
<proteinExistence type="predicted"/>
<dbReference type="InterPro" id="IPR035897">
    <property type="entry name" value="Toll_tir_struct_dom_sf"/>
</dbReference>
<protein>
    <recommendedName>
        <fullName evidence="1">TIR domain-containing protein</fullName>
    </recommendedName>
</protein>
<accession>A0A2W4R189</accession>
<dbReference type="Proteomes" id="UP000249396">
    <property type="component" value="Unassembled WGS sequence"/>
</dbReference>
<evidence type="ECO:0000259" key="1">
    <source>
        <dbReference type="PROSITE" id="PS50104"/>
    </source>
</evidence>
<reference evidence="2 3" key="1">
    <citation type="journal article" date="2018" name="Aquat. Microb. Ecol.">
        <title>Gammaproteobacterial methanotrophs dominate.</title>
        <authorList>
            <person name="Rissanen A.J."/>
            <person name="Saarenheimo J."/>
            <person name="Tiirola M."/>
            <person name="Peura S."/>
            <person name="Aalto S.L."/>
            <person name="Karvinen A."/>
            <person name="Nykanen H."/>
        </authorList>
    </citation>
    <scope>NUCLEOTIDE SEQUENCE [LARGE SCALE GENOMIC DNA]</scope>
    <source>
        <strain evidence="2">AMbin10</strain>
    </source>
</reference>
<dbReference type="EMBL" id="QJPH01000440">
    <property type="protein sequence ID" value="PZN73928.1"/>
    <property type="molecule type" value="Genomic_DNA"/>
</dbReference>
<name>A0A2W4R189_9GAMM</name>
<dbReference type="GO" id="GO:0007165">
    <property type="term" value="P:signal transduction"/>
    <property type="evidence" value="ECO:0007669"/>
    <property type="project" value="InterPro"/>
</dbReference>
<organism evidence="2 3">
    <name type="scientific">Candidatus Methylumidiphilus alinenensis</name>
    <dbReference type="NCBI Taxonomy" id="2202197"/>
    <lineage>
        <taxon>Bacteria</taxon>
        <taxon>Pseudomonadati</taxon>
        <taxon>Pseudomonadota</taxon>
        <taxon>Gammaproteobacteria</taxon>
        <taxon>Methylococcales</taxon>
        <taxon>Candidatus Methylumidiphilus</taxon>
    </lineage>
</organism>
<dbReference type="SUPFAM" id="SSF52200">
    <property type="entry name" value="Toll/Interleukin receptor TIR domain"/>
    <property type="match status" value="1"/>
</dbReference>
<evidence type="ECO:0000313" key="3">
    <source>
        <dbReference type="Proteomes" id="UP000249396"/>
    </source>
</evidence>
<gene>
    <name evidence="2" type="ORF">DM484_22015</name>
</gene>
<dbReference type="PROSITE" id="PS50104">
    <property type="entry name" value="TIR"/>
    <property type="match status" value="1"/>
</dbReference>
<sequence>MTAKATVDDIDIPEEEWSMLVNAVAEPVKQMIAIEAKNAAQFAEVEHRLQNLAGTRLVLPPAVSPGEESPEAVWKRCAQQLTSSPMAALPLLIVSVNAWPEDMQQRRQLAEFWRGMNQLRENWHELPAQVIFLLSPAAYEHLTLNADHLKRWISLKLRLWPGSTDLAVLARPGKPLRRAPGNLQALLRAAEKLPNDQLKAALEAAERLPHDRLMAAIKAAESFPNDQLKAAMEASSFPQMPDDPYMRINRLHILADQAKRVYRTQSENPVELVRRYYLPLISGYLALGYREEAMFWRKKIKNKWVLDEQENRVLRNLDFKLKASDYCYDVSLSYNRKDLHSVSELSKYLQKQGLSVWLSDDEPLSGLPWQDLLEIGFRESRSVAVLIGQDGLGPWEDTEVRTALVQAVKDNCPVIPVLLPDAPNVPHLPFFLADRTWVDLRPAITKENLGRLVWGITGKKPD</sequence>
<dbReference type="Gene3D" id="3.40.50.10140">
    <property type="entry name" value="Toll/interleukin-1 receptor homology (TIR) domain"/>
    <property type="match status" value="1"/>
</dbReference>
<dbReference type="AlphaFoldDB" id="A0A2W4R189"/>
<dbReference type="Pfam" id="PF13676">
    <property type="entry name" value="TIR_2"/>
    <property type="match status" value="1"/>
</dbReference>
<dbReference type="InterPro" id="IPR000157">
    <property type="entry name" value="TIR_dom"/>
</dbReference>
<comment type="caution">
    <text evidence="2">The sequence shown here is derived from an EMBL/GenBank/DDBJ whole genome shotgun (WGS) entry which is preliminary data.</text>
</comment>